<dbReference type="AlphaFoldDB" id="A0A183TTH3"/>
<evidence type="ECO:0000313" key="1">
    <source>
        <dbReference type="WBParaSite" id="SSLN_0002050501-mRNA-1"/>
    </source>
</evidence>
<dbReference type="WBParaSite" id="SSLN_0002050501-mRNA-1">
    <property type="protein sequence ID" value="SSLN_0002050501-mRNA-1"/>
    <property type="gene ID" value="SSLN_0002050501"/>
</dbReference>
<reference evidence="1" key="1">
    <citation type="submission" date="2016-06" db="UniProtKB">
        <authorList>
            <consortium name="WormBaseParasite"/>
        </authorList>
    </citation>
    <scope>IDENTIFICATION</scope>
</reference>
<organism evidence="1">
    <name type="scientific">Schistocephalus solidus</name>
    <name type="common">Tapeworm</name>
    <dbReference type="NCBI Taxonomy" id="70667"/>
    <lineage>
        <taxon>Eukaryota</taxon>
        <taxon>Metazoa</taxon>
        <taxon>Spiralia</taxon>
        <taxon>Lophotrochozoa</taxon>
        <taxon>Platyhelminthes</taxon>
        <taxon>Cestoda</taxon>
        <taxon>Eucestoda</taxon>
        <taxon>Diphyllobothriidea</taxon>
        <taxon>Diphyllobothriidae</taxon>
        <taxon>Schistocephalus</taxon>
    </lineage>
</organism>
<sequence length="88" mass="10359">LRRRLGVYDFGVAKDDLRRTVETVKNSQAYTAASKTSEVVSKQWTNVRFVVESLHMFFISTRSLPPPRYLSHPNVDALIFCVWWHWFV</sequence>
<proteinExistence type="predicted"/>
<accession>A0A183TTH3</accession>
<name>A0A183TTH3_SCHSO</name>
<protein>
    <submittedName>
        <fullName evidence="1">V-type proton ATPase subunit C</fullName>
    </submittedName>
</protein>